<accession>A0ABD5Y4J0</accession>
<evidence type="ECO:0000313" key="2">
    <source>
        <dbReference type="EMBL" id="MFC7142332.1"/>
    </source>
</evidence>
<comment type="caution">
    <text evidence="2">The sequence shown here is derived from an EMBL/GenBank/DDBJ whole genome shotgun (WGS) entry which is preliminary data.</text>
</comment>
<keyword evidence="1" id="KW-0812">Transmembrane</keyword>
<reference evidence="2 3" key="1">
    <citation type="journal article" date="2019" name="Int. J. Syst. Evol. Microbiol.">
        <title>The Global Catalogue of Microorganisms (GCM) 10K type strain sequencing project: providing services to taxonomists for standard genome sequencing and annotation.</title>
        <authorList>
            <consortium name="The Broad Institute Genomics Platform"/>
            <consortium name="The Broad Institute Genome Sequencing Center for Infectious Disease"/>
            <person name="Wu L."/>
            <person name="Ma J."/>
        </authorList>
    </citation>
    <scope>NUCLEOTIDE SEQUENCE [LARGE SCALE GENOMIC DNA]</scope>
    <source>
        <strain evidence="2 3">XZYJT29</strain>
    </source>
</reference>
<dbReference type="Proteomes" id="UP001596432">
    <property type="component" value="Unassembled WGS sequence"/>
</dbReference>
<proteinExistence type="predicted"/>
<dbReference type="EMBL" id="JBHTAS010000001">
    <property type="protein sequence ID" value="MFC7142332.1"/>
    <property type="molecule type" value="Genomic_DNA"/>
</dbReference>
<feature type="transmembrane region" description="Helical" evidence="1">
    <location>
        <begin position="38"/>
        <end position="56"/>
    </location>
</feature>
<dbReference type="AlphaFoldDB" id="A0ABD5Y4J0"/>
<evidence type="ECO:0000313" key="3">
    <source>
        <dbReference type="Proteomes" id="UP001596432"/>
    </source>
</evidence>
<keyword evidence="3" id="KW-1185">Reference proteome</keyword>
<gene>
    <name evidence="2" type="ORF">ACFQMA_21140</name>
</gene>
<feature type="transmembrane region" description="Helical" evidence="1">
    <location>
        <begin position="14"/>
        <end position="31"/>
    </location>
</feature>
<evidence type="ECO:0000256" key="1">
    <source>
        <dbReference type="SAM" id="Phobius"/>
    </source>
</evidence>
<name>A0ABD5Y4J0_9EURY</name>
<protein>
    <recommendedName>
        <fullName evidence="4">Derlin</fullName>
    </recommendedName>
</protein>
<sequence length="124" mass="13323">MGVAAVPLFTPQTYAYYFVALLPVAVVLLAVELERDGSPELVLVGLLLVHLHSYGLKFVVHNLPAAVPAFEALRPVYLLLQPGLWGNAVLFGLAAHQVVYSTDLSMDLLAEFDGSRSQASESDG</sequence>
<organism evidence="2 3">
    <name type="scientific">Halosimplex aquaticum</name>
    <dbReference type="NCBI Taxonomy" id="3026162"/>
    <lineage>
        <taxon>Archaea</taxon>
        <taxon>Methanobacteriati</taxon>
        <taxon>Methanobacteriota</taxon>
        <taxon>Stenosarchaea group</taxon>
        <taxon>Halobacteria</taxon>
        <taxon>Halobacteriales</taxon>
        <taxon>Haloarculaceae</taxon>
        <taxon>Halosimplex</taxon>
    </lineage>
</organism>
<dbReference type="GeneID" id="78822668"/>
<keyword evidence="1" id="KW-0472">Membrane</keyword>
<evidence type="ECO:0008006" key="4">
    <source>
        <dbReference type="Google" id="ProtNLM"/>
    </source>
</evidence>
<feature type="transmembrane region" description="Helical" evidence="1">
    <location>
        <begin position="76"/>
        <end position="96"/>
    </location>
</feature>
<keyword evidence="1" id="KW-1133">Transmembrane helix</keyword>
<dbReference type="RefSeq" id="WP_274323398.1">
    <property type="nucleotide sequence ID" value="NZ_CP118158.1"/>
</dbReference>